<sequence length="121" mass="13187">MTAADRRHFWRATFKSPAHLIDAQGPAQVLVADLSLKGALVEAGADWHGKSGDHCRLRIPLAEGIEINMWVTVAHVSGRSIGLRCEDIDLDSITHLRRLVELNAGDAGLLERELGALVCKD</sequence>
<evidence type="ECO:0000313" key="2">
    <source>
        <dbReference type="EMBL" id="CAB1367753.1"/>
    </source>
</evidence>
<organism evidence="2 3">
    <name type="scientific">Denitratisoma oestradiolicum</name>
    <dbReference type="NCBI Taxonomy" id="311182"/>
    <lineage>
        <taxon>Bacteria</taxon>
        <taxon>Pseudomonadati</taxon>
        <taxon>Pseudomonadota</taxon>
        <taxon>Betaproteobacteria</taxon>
        <taxon>Nitrosomonadales</taxon>
        <taxon>Sterolibacteriaceae</taxon>
        <taxon>Denitratisoma</taxon>
    </lineage>
</organism>
<evidence type="ECO:0000313" key="3">
    <source>
        <dbReference type="Proteomes" id="UP000515733"/>
    </source>
</evidence>
<dbReference type="Gene3D" id="2.40.10.220">
    <property type="entry name" value="predicted glycosyltransferase like domains"/>
    <property type="match status" value="1"/>
</dbReference>
<evidence type="ECO:0000256" key="1">
    <source>
        <dbReference type="PIRNR" id="PIRNR028141"/>
    </source>
</evidence>
<gene>
    <name evidence="2" type="ORF">DENOEST_0588</name>
</gene>
<accession>A0A6S6XUF1</accession>
<keyword evidence="3" id="KW-1185">Reference proteome</keyword>
<dbReference type="EMBL" id="LR778301">
    <property type="protein sequence ID" value="CAB1367753.1"/>
    <property type="molecule type" value="Genomic_DNA"/>
</dbReference>
<dbReference type="RefSeq" id="WP_145769893.1">
    <property type="nucleotide sequence ID" value="NZ_LR778301.1"/>
</dbReference>
<keyword evidence="1" id="KW-0973">c-di-GMP</keyword>
<comment type="function">
    <text evidence="1">Binds the second messenger bis-(3'-5') cyclic dimeric guanosine monophosphate (c-di-GMP). Can bind two c-di-GMP molecules per monomer. May play a role in bacterial second-messenger regulated processes. Binding to c-di-GMP induces a conformational change of the C- and N-termini resulting in the exposure of a highly negative surface on one side of the protein to a possible effector protein.</text>
</comment>
<dbReference type="OrthoDB" id="5298508at2"/>
<dbReference type="Pfam" id="PF07238">
    <property type="entry name" value="PilZ"/>
    <property type="match status" value="1"/>
</dbReference>
<dbReference type="SUPFAM" id="SSF141371">
    <property type="entry name" value="PilZ domain-like"/>
    <property type="match status" value="1"/>
</dbReference>
<dbReference type="InterPro" id="IPR027021">
    <property type="entry name" value="C-di-GMP_BP_PA4608"/>
</dbReference>
<dbReference type="KEGG" id="doe:DENOEST_0588"/>
<dbReference type="PIRSF" id="PIRSF028141">
    <property type="entry name" value="C-di-GMP_BP_PA4608"/>
    <property type="match status" value="1"/>
</dbReference>
<proteinExistence type="predicted"/>
<dbReference type="AlphaFoldDB" id="A0A6S6XUF1"/>
<comment type="subunit">
    <text evidence="1">Monomer in both c-di-GMP-bound and free forms.</text>
</comment>
<dbReference type="GO" id="GO:0035438">
    <property type="term" value="F:cyclic-di-GMP binding"/>
    <property type="evidence" value="ECO:0007669"/>
    <property type="project" value="InterPro"/>
</dbReference>
<dbReference type="InterPro" id="IPR009875">
    <property type="entry name" value="PilZ_domain"/>
</dbReference>
<name>A0A6S6XUF1_9PROT</name>
<keyword evidence="1" id="KW-0547">Nucleotide-binding</keyword>
<dbReference type="Proteomes" id="UP000515733">
    <property type="component" value="Chromosome"/>
</dbReference>
<protein>
    <recommendedName>
        <fullName evidence="1">Cyclic diguanosine monophosphate-binding protein</fullName>
        <shortName evidence="1">c-di-GMP-binding protein</shortName>
    </recommendedName>
    <alternativeName>
        <fullName evidence="1">Pilz domain-containing protein</fullName>
    </alternativeName>
</protein>
<reference evidence="2 3" key="1">
    <citation type="submission" date="2020-03" db="EMBL/GenBank/DDBJ databases">
        <authorList>
            <consortium name="Genoscope - CEA"/>
            <person name="William W."/>
        </authorList>
    </citation>
    <scope>NUCLEOTIDE SEQUENCE [LARGE SCALE GENOMIC DNA]</scope>
    <source>
        <strain evidence="3">DSM 16959</strain>
    </source>
</reference>